<dbReference type="RefSeq" id="WP_113988558.1">
    <property type="nucleotide sequence ID" value="NZ_QLST01000005.1"/>
</dbReference>
<feature type="transmembrane region" description="Helical" evidence="7">
    <location>
        <begin position="125"/>
        <end position="144"/>
    </location>
</feature>
<dbReference type="PANTHER" id="PTHR43390:SF1">
    <property type="entry name" value="CHLOROPLAST PROCESSING PEPTIDASE"/>
    <property type="match status" value="1"/>
</dbReference>
<evidence type="ECO:0000259" key="8">
    <source>
        <dbReference type="Pfam" id="PF10502"/>
    </source>
</evidence>
<dbReference type="NCBIfam" id="TIGR02227">
    <property type="entry name" value="sigpep_I_bact"/>
    <property type="match status" value="2"/>
</dbReference>
<dbReference type="CDD" id="cd06530">
    <property type="entry name" value="S26_SPase_I"/>
    <property type="match status" value="2"/>
</dbReference>
<dbReference type="AlphaFoldDB" id="A0A365P2L7"/>
<dbReference type="PROSITE" id="PS00761">
    <property type="entry name" value="SPASE_I_3"/>
    <property type="match status" value="1"/>
</dbReference>
<name>A0A365P2L7_9FLAO</name>
<feature type="active site" evidence="6">
    <location>
        <position position="153"/>
    </location>
</feature>
<dbReference type="EC" id="3.4.21.89" evidence="3 7"/>
<reference evidence="9 10" key="1">
    <citation type="submission" date="2018-06" db="EMBL/GenBank/DDBJ databases">
        <title>Flavobacterium tibetense sp. nov., isolated from a wetland YonghuCo on Tibetan Plateau.</title>
        <authorList>
            <person name="Xing P."/>
            <person name="Phurbu D."/>
            <person name="Lu H."/>
        </authorList>
    </citation>
    <scope>NUCLEOTIDE SEQUENCE [LARGE SCALE GENOMIC DNA]</scope>
    <source>
        <strain evidence="9 10">YH5</strain>
    </source>
</reference>
<sequence>MELSSWLLFILLVQLIHGIGTWKLYIAAGRKPWGAFIPIYNGIVLMQIINRPKWWVLLLFIPIINLFIFPIIWIETLRTFGKKSTVDMVLGVLTFGLYIAYVNYTQEVTYHANRDLQAPNKTMDTVGSLAFAIVVATFVHTYFIQPYTIPTSSLEKSLLVGDFLFVSKFNYGARTPMTTVAAPMVHDTLPLVKTKSYTKFPQLPYFRLPGYQKIERNDIVVFNWPTDTVRFFGDRTSVGIRKPIDKKSNYVKRCVGIAGDSIKIVDGIVYNNNAILKMEDRQKVQYSYKVAIDGKTPINFEYLIADLNITDGAYQIAPDTILFRALTNAGAERLKNVPGITLVQRNVSQEIERAIFPHTKAWNVDNLGPIYIPEAGKTVTLNKETLPFYKMVITEYEKNKLEVSGDVIKINGQETNSYTFKQNYYWMMGDNRHNSEDSRYWGFVPDDHIVGKPIFIWMSIDGINDGIKNWKIRGSRLFTTVSGDGEPQSYFKYFLILLGIYFVGDYFWKKKKKEKELNDL</sequence>
<evidence type="ECO:0000313" key="10">
    <source>
        <dbReference type="Proteomes" id="UP000253319"/>
    </source>
</evidence>
<evidence type="ECO:0000256" key="2">
    <source>
        <dbReference type="ARBA" id="ARBA00009370"/>
    </source>
</evidence>
<evidence type="ECO:0000256" key="1">
    <source>
        <dbReference type="ARBA" id="ARBA00000677"/>
    </source>
</evidence>
<dbReference type="Pfam" id="PF18936">
    <property type="entry name" value="DUF5684"/>
    <property type="match status" value="1"/>
</dbReference>
<dbReference type="GO" id="GO:0006465">
    <property type="term" value="P:signal peptide processing"/>
    <property type="evidence" value="ECO:0007669"/>
    <property type="project" value="InterPro"/>
</dbReference>
<dbReference type="PRINTS" id="PR00727">
    <property type="entry name" value="LEADERPTASE"/>
</dbReference>
<feature type="transmembrane region" description="Helical" evidence="7">
    <location>
        <begin position="86"/>
        <end position="104"/>
    </location>
</feature>
<comment type="caution">
    <text evidence="9">The sequence shown here is derived from an EMBL/GenBank/DDBJ whole genome shotgun (WGS) entry which is preliminary data.</text>
</comment>
<evidence type="ECO:0000256" key="6">
    <source>
        <dbReference type="PIRSR" id="PIRSR600223-1"/>
    </source>
</evidence>
<keyword evidence="5 7" id="KW-0378">Hydrolase</keyword>
<dbReference type="Pfam" id="PF10502">
    <property type="entry name" value="Peptidase_S26"/>
    <property type="match status" value="2"/>
</dbReference>
<feature type="transmembrane region" description="Helical" evidence="7">
    <location>
        <begin position="6"/>
        <end position="26"/>
    </location>
</feature>
<accession>A0A365P2L7</accession>
<comment type="similarity">
    <text evidence="2 7">Belongs to the peptidase S26 family.</text>
</comment>
<feature type="active site" evidence="6">
    <location>
        <position position="252"/>
    </location>
</feature>
<dbReference type="GO" id="GO:0009003">
    <property type="term" value="F:signal peptidase activity"/>
    <property type="evidence" value="ECO:0007669"/>
    <property type="project" value="UniProtKB-EC"/>
</dbReference>
<dbReference type="InterPro" id="IPR019533">
    <property type="entry name" value="Peptidase_S26"/>
</dbReference>
<gene>
    <name evidence="9" type="ORF">DPN68_05030</name>
</gene>
<protein>
    <recommendedName>
        <fullName evidence="4 7">Signal peptidase I</fullName>
        <ecNumber evidence="3 7">3.4.21.89</ecNumber>
    </recommendedName>
</protein>
<feature type="transmembrane region" description="Helical" evidence="7">
    <location>
        <begin position="54"/>
        <end position="74"/>
    </location>
</feature>
<dbReference type="EMBL" id="QLST01000005">
    <property type="protein sequence ID" value="RBA28756.1"/>
    <property type="molecule type" value="Genomic_DNA"/>
</dbReference>
<feature type="domain" description="Peptidase S26" evidence="8">
    <location>
        <begin position="124"/>
        <end position="280"/>
    </location>
</feature>
<keyword evidence="7" id="KW-0472">Membrane</keyword>
<dbReference type="OrthoDB" id="9802919at2"/>
<dbReference type="Proteomes" id="UP000253319">
    <property type="component" value="Unassembled WGS sequence"/>
</dbReference>
<dbReference type="InterPro" id="IPR036286">
    <property type="entry name" value="LexA/Signal_pep-like_sf"/>
</dbReference>
<comment type="subcellular location">
    <subcellularLocation>
        <location evidence="7">Membrane</location>
        <topology evidence="7">Single-pass type II membrane protein</topology>
    </subcellularLocation>
</comment>
<organism evidence="9 10">
    <name type="scientific">Flavobacterium tibetense</name>
    <dbReference type="NCBI Taxonomy" id="2233533"/>
    <lineage>
        <taxon>Bacteria</taxon>
        <taxon>Pseudomonadati</taxon>
        <taxon>Bacteroidota</taxon>
        <taxon>Flavobacteriia</taxon>
        <taxon>Flavobacteriales</taxon>
        <taxon>Flavobacteriaceae</taxon>
        <taxon>Flavobacterium</taxon>
    </lineage>
</organism>
<keyword evidence="10" id="KW-1185">Reference proteome</keyword>
<comment type="caution">
    <text evidence="7">Lacks conserved residue(s) required for the propagation of feature annotation.</text>
</comment>
<proteinExistence type="inferred from homology"/>
<dbReference type="InterPro" id="IPR000223">
    <property type="entry name" value="Pept_S26A_signal_pept_1"/>
</dbReference>
<keyword evidence="7" id="KW-1133">Transmembrane helix</keyword>
<dbReference type="InterPro" id="IPR019758">
    <property type="entry name" value="Pept_S26A_signal_pept_1_CS"/>
</dbReference>
<dbReference type="PANTHER" id="PTHR43390">
    <property type="entry name" value="SIGNAL PEPTIDASE I"/>
    <property type="match status" value="1"/>
</dbReference>
<keyword evidence="7" id="KW-0812">Transmembrane</keyword>
<dbReference type="GO" id="GO:0004252">
    <property type="term" value="F:serine-type endopeptidase activity"/>
    <property type="evidence" value="ECO:0007669"/>
    <property type="project" value="InterPro"/>
</dbReference>
<comment type="catalytic activity">
    <reaction evidence="1 7">
        <text>Cleavage of hydrophobic, N-terminal signal or leader sequences from secreted and periplasmic proteins.</text>
        <dbReference type="EC" id="3.4.21.89"/>
    </reaction>
</comment>
<keyword evidence="7" id="KW-0645">Protease</keyword>
<evidence type="ECO:0000256" key="5">
    <source>
        <dbReference type="ARBA" id="ARBA00022801"/>
    </source>
</evidence>
<feature type="domain" description="Peptidase S26" evidence="8">
    <location>
        <begin position="377"/>
        <end position="458"/>
    </location>
</feature>
<evidence type="ECO:0000256" key="7">
    <source>
        <dbReference type="RuleBase" id="RU362042"/>
    </source>
</evidence>
<dbReference type="SUPFAM" id="SSF51306">
    <property type="entry name" value="LexA/Signal peptidase"/>
    <property type="match status" value="1"/>
</dbReference>
<dbReference type="GO" id="GO:0016020">
    <property type="term" value="C:membrane"/>
    <property type="evidence" value="ECO:0007669"/>
    <property type="project" value="UniProtKB-SubCell"/>
</dbReference>
<dbReference type="InterPro" id="IPR043739">
    <property type="entry name" value="DUF5684"/>
</dbReference>
<evidence type="ECO:0000256" key="4">
    <source>
        <dbReference type="ARBA" id="ARBA00019232"/>
    </source>
</evidence>
<evidence type="ECO:0000256" key="3">
    <source>
        <dbReference type="ARBA" id="ARBA00013208"/>
    </source>
</evidence>
<evidence type="ECO:0000313" key="9">
    <source>
        <dbReference type="EMBL" id="RBA28756.1"/>
    </source>
</evidence>
<dbReference type="Gene3D" id="2.10.109.10">
    <property type="entry name" value="Umud Fragment, subunit A"/>
    <property type="match status" value="2"/>
</dbReference>